<keyword evidence="1" id="KW-0687">Ribonucleoprotein</keyword>
<dbReference type="STRING" id="29422.Lbru_2128"/>
<dbReference type="Proteomes" id="UP000054742">
    <property type="component" value="Unassembled WGS sequence"/>
</dbReference>
<evidence type="ECO:0000313" key="2">
    <source>
        <dbReference type="Proteomes" id="UP000054742"/>
    </source>
</evidence>
<evidence type="ECO:0000313" key="1">
    <source>
        <dbReference type="EMBL" id="KTC81608.1"/>
    </source>
</evidence>
<keyword evidence="2" id="KW-1185">Reference proteome</keyword>
<comment type="caution">
    <text evidence="1">The sequence shown here is derived from an EMBL/GenBank/DDBJ whole genome shotgun (WGS) entry which is preliminary data.</text>
</comment>
<gene>
    <name evidence="1" type="ORF">Lbru_2128</name>
</gene>
<dbReference type="RefSeq" id="WP_058442113.1">
    <property type="nucleotide sequence ID" value="NZ_CAAAHU010000005.1"/>
</dbReference>
<accession>A0A0W0SDR1</accession>
<proteinExistence type="predicted"/>
<dbReference type="AlphaFoldDB" id="A0A0W0SDR1"/>
<dbReference type="OrthoDB" id="5651204at2"/>
<keyword evidence="1" id="KW-0689">Ribosomal protein</keyword>
<reference evidence="1 2" key="1">
    <citation type="submission" date="2015-11" db="EMBL/GenBank/DDBJ databases">
        <title>Genomic analysis of 38 Legionella species identifies large and diverse effector repertoires.</title>
        <authorList>
            <person name="Burstein D."/>
            <person name="Amaro F."/>
            <person name="Zusman T."/>
            <person name="Lifshitz Z."/>
            <person name="Cohen O."/>
            <person name="Gilbert J.A."/>
            <person name="Pupko T."/>
            <person name="Shuman H.A."/>
            <person name="Segal G."/>
        </authorList>
    </citation>
    <scope>NUCLEOTIDE SEQUENCE [LARGE SCALE GENOMIC DNA]</scope>
    <source>
        <strain evidence="1 2">ATCC 43878</strain>
    </source>
</reference>
<sequence length="249" mass="28707">MIILYIPFEFSEAGDLTKLANIWITNHKSNSIEEIKLIYHNEDYDQEAINYGSTIFVLAHGYNNKPGQVANNSDGDLAIFIDMKTVAERFTQDTLPVAHCFYSVHTYFCGEQSINSQRAVSFQSQCLRTENSPIYYYDGSIYTPDAKGVRFAEVNNQFFPIELHQHELSSKPADLDPEKIPLKLRGIMEMIEKALPKRREKFFDRCKEDRHRLFAKNRLPKDEEIAAKKQTQNSCYEGETIGSFENALI</sequence>
<dbReference type="GO" id="GO:0005840">
    <property type="term" value="C:ribosome"/>
    <property type="evidence" value="ECO:0007669"/>
    <property type="project" value="UniProtKB-KW"/>
</dbReference>
<organism evidence="1 2">
    <name type="scientific">Legionella brunensis</name>
    <dbReference type="NCBI Taxonomy" id="29422"/>
    <lineage>
        <taxon>Bacteria</taxon>
        <taxon>Pseudomonadati</taxon>
        <taxon>Pseudomonadota</taxon>
        <taxon>Gammaproteobacteria</taxon>
        <taxon>Legionellales</taxon>
        <taxon>Legionellaceae</taxon>
        <taxon>Legionella</taxon>
    </lineage>
</organism>
<dbReference type="PATRIC" id="fig|29422.6.peg.2269"/>
<name>A0A0W0SDR1_9GAMM</name>
<dbReference type="EMBL" id="LNXV01000029">
    <property type="protein sequence ID" value="KTC81608.1"/>
    <property type="molecule type" value="Genomic_DNA"/>
</dbReference>
<protein>
    <submittedName>
        <fullName evidence="1">RNA binding protein (Contains ribosomal protein S1 domain)</fullName>
    </submittedName>
</protein>